<feature type="transmembrane region" description="Helical" evidence="10">
    <location>
        <begin position="159"/>
        <end position="180"/>
    </location>
</feature>
<evidence type="ECO:0000256" key="2">
    <source>
        <dbReference type="ARBA" id="ARBA00022448"/>
    </source>
</evidence>
<feature type="transmembrane region" description="Helical" evidence="10">
    <location>
        <begin position="121"/>
        <end position="138"/>
    </location>
</feature>
<accession>A0ABU3SJ37</accession>
<evidence type="ECO:0000313" key="13">
    <source>
        <dbReference type="Proteomes" id="UP001261125"/>
    </source>
</evidence>
<protein>
    <recommendedName>
        <fullName evidence="8">Multidrug efflux pump Tap</fullName>
    </recommendedName>
</protein>
<proteinExistence type="inferred from homology"/>
<comment type="caution">
    <text evidence="12">The sequence shown here is derived from an EMBL/GenBank/DDBJ whole genome shotgun (WGS) entry which is preliminary data.</text>
</comment>
<evidence type="ECO:0000256" key="5">
    <source>
        <dbReference type="ARBA" id="ARBA00022989"/>
    </source>
</evidence>
<feature type="transmembrane region" description="Helical" evidence="10">
    <location>
        <begin position="334"/>
        <end position="351"/>
    </location>
</feature>
<evidence type="ECO:0000256" key="6">
    <source>
        <dbReference type="ARBA" id="ARBA00023136"/>
    </source>
</evidence>
<keyword evidence="6 10" id="KW-0472">Membrane</keyword>
<feature type="transmembrane region" description="Helical" evidence="10">
    <location>
        <begin position="22"/>
        <end position="48"/>
    </location>
</feature>
<dbReference type="PROSITE" id="PS50850">
    <property type="entry name" value="MFS"/>
    <property type="match status" value="1"/>
</dbReference>
<dbReference type="PANTHER" id="PTHR23513">
    <property type="entry name" value="INTEGRAL MEMBRANE EFFLUX PROTEIN-RELATED"/>
    <property type="match status" value="1"/>
</dbReference>
<name>A0ABU3SJ37_9MICO</name>
<feature type="transmembrane region" description="Helical" evidence="10">
    <location>
        <begin position="313"/>
        <end position="328"/>
    </location>
</feature>
<comment type="similarity">
    <text evidence="7">Belongs to the major facilitator superfamily. Drug:H(+) antiporter-3 (DHA3) (TC 2.A.1.21) family.</text>
</comment>
<feature type="transmembrane region" description="Helical" evidence="10">
    <location>
        <begin position="186"/>
        <end position="206"/>
    </location>
</feature>
<gene>
    <name evidence="12" type="ORF">RWH44_03750</name>
</gene>
<evidence type="ECO:0000313" key="12">
    <source>
        <dbReference type="EMBL" id="MDU0344812.1"/>
    </source>
</evidence>
<evidence type="ECO:0000256" key="7">
    <source>
        <dbReference type="ARBA" id="ARBA00038075"/>
    </source>
</evidence>
<feature type="compositionally biased region" description="Basic and acidic residues" evidence="9">
    <location>
        <begin position="530"/>
        <end position="541"/>
    </location>
</feature>
<reference evidence="12 13" key="1">
    <citation type="submission" date="2023-09" db="EMBL/GenBank/DDBJ databases">
        <title>Microbacterium fusihabitans sp. nov., Microbacterium phycihabitans sp. nov., and Microbacterium cervinum sp. nov., isolated from dried seaweeds of beach.</title>
        <authorList>
            <person name="Lee S.D."/>
        </authorList>
    </citation>
    <scope>NUCLEOTIDE SEQUENCE [LARGE SCALE GENOMIC DNA]</scope>
    <source>
        <strain evidence="12 13">KSW2-29</strain>
    </source>
</reference>
<feature type="transmembrane region" description="Helical" evidence="10">
    <location>
        <begin position="371"/>
        <end position="402"/>
    </location>
</feature>
<comment type="subcellular location">
    <subcellularLocation>
        <location evidence="1">Cell inner membrane</location>
        <topology evidence="1">Multi-pass membrane protein</topology>
    </subcellularLocation>
</comment>
<feature type="region of interest" description="Disordered" evidence="9">
    <location>
        <begin position="476"/>
        <end position="541"/>
    </location>
</feature>
<evidence type="ECO:0000259" key="11">
    <source>
        <dbReference type="PROSITE" id="PS50850"/>
    </source>
</evidence>
<dbReference type="Proteomes" id="UP001261125">
    <property type="component" value="Unassembled WGS sequence"/>
</dbReference>
<evidence type="ECO:0000256" key="3">
    <source>
        <dbReference type="ARBA" id="ARBA00022475"/>
    </source>
</evidence>
<dbReference type="InterPro" id="IPR011701">
    <property type="entry name" value="MFS"/>
</dbReference>
<keyword evidence="4 10" id="KW-0812">Transmembrane</keyword>
<evidence type="ECO:0000256" key="1">
    <source>
        <dbReference type="ARBA" id="ARBA00004429"/>
    </source>
</evidence>
<dbReference type="EMBL" id="JAWDIT010000001">
    <property type="protein sequence ID" value="MDU0344812.1"/>
    <property type="molecule type" value="Genomic_DNA"/>
</dbReference>
<feature type="compositionally biased region" description="Low complexity" evidence="9">
    <location>
        <begin position="476"/>
        <end position="488"/>
    </location>
</feature>
<dbReference type="Pfam" id="PF07690">
    <property type="entry name" value="MFS_1"/>
    <property type="match status" value="1"/>
</dbReference>
<feature type="transmembrane region" description="Helical" evidence="10">
    <location>
        <begin position="240"/>
        <end position="260"/>
    </location>
</feature>
<dbReference type="RefSeq" id="WP_316003515.1">
    <property type="nucleotide sequence ID" value="NZ_JAWDIT010000001.1"/>
</dbReference>
<feature type="transmembrane region" description="Helical" evidence="10">
    <location>
        <begin position="54"/>
        <end position="75"/>
    </location>
</feature>
<evidence type="ECO:0000256" key="4">
    <source>
        <dbReference type="ARBA" id="ARBA00022692"/>
    </source>
</evidence>
<evidence type="ECO:0000256" key="10">
    <source>
        <dbReference type="SAM" id="Phobius"/>
    </source>
</evidence>
<dbReference type="InterPro" id="IPR036259">
    <property type="entry name" value="MFS_trans_sf"/>
</dbReference>
<feature type="domain" description="Major facilitator superfamily (MFS) profile" evidence="11">
    <location>
        <begin position="1"/>
        <end position="449"/>
    </location>
</feature>
<sequence>MTPESAPDAVVSVAPESGRRTFLAVLINTAAANVTTSFLWFALTFWVYLETRSVLATGIVGGAYMLLLAIFAMVFGSLVDRHRKHRVMVFSGVVTLGAFLLAGALWLAFPEAALLDLGAPWFWLFSGIILAGAVIENLRNIALSTTVTLLVPVERHANANGLVGTVQGLAFVVTSVFSGLSVGFLGMGWTLAIAVGLTVVALVHLLTIRIPENRPAAGAEAGSLVDLGGAVRAVRAAPGLFALIIFTTFNNLIGGVYMALMDPYGLELFRIEIDGRVYDAEVWGVVLAVTATGFIIGGGLVARFGLGKNPIRTMLWIVIAMGALGAVFTLRDWWWLYAVGIWVYMALIPPVEAAEQTVIQKVVPFATQGRVFGFAAAFESAAAPVTSFLIAPIAQFVVIPYMEGASGRAAWGWLLGDGQSRGIALVFVIAGLVMVVVGVLAFFTRSYRTLSTQYRSADANADLDASADAHANDAAGTNGTGAAAPATSGEGDAIGATGSAVPASTAAATLEEGSRRDGVAMSSRASAEPGAERDSRSGGRP</sequence>
<evidence type="ECO:0000256" key="9">
    <source>
        <dbReference type="SAM" id="MobiDB-lite"/>
    </source>
</evidence>
<keyword evidence="5 10" id="KW-1133">Transmembrane helix</keyword>
<feature type="transmembrane region" description="Helical" evidence="10">
    <location>
        <begin position="87"/>
        <end position="109"/>
    </location>
</feature>
<dbReference type="InterPro" id="IPR020846">
    <property type="entry name" value="MFS_dom"/>
</dbReference>
<dbReference type="CDD" id="cd06173">
    <property type="entry name" value="MFS_MefA_like"/>
    <property type="match status" value="1"/>
</dbReference>
<organism evidence="12 13">
    <name type="scientific">Microbacterium phycohabitans</name>
    <dbReference type="NCBI Taxonomy" id="3075993"/>
    <lineage>
        <taxon>Bacteria</taxon>
        <taxon>Bacillati</taxon>
        <taxon>Actinomycetota</taxon>
        <taxon>Actinomycetes</taxon>
        <taxon>Micrococcales</taxon>
        <taxon>Microbacteriaceae</taxon>
        <taxon>Microbacterium</taxon>
    </lineage>
</organism>
<evidence type="ECO:0000256" key="8">
    <source>
        <dbReference type="ARBA" id="ARBA00040914"/>
    </source>
</evidence>
<feature type="transmembrane region" description="Helical" evidence="10">
    <location>
        <begin position="422"/>
        <end position="443"/>
    </location>
</feature>
<feature type="transmembrane region" description="Helical" evidence="10">
    <location>
        <begin position="280"/>
        <end position="301"/>
    </location>
</feature>
<dbReference type="SUPFAM" id="SSF103473">
    <property type="entry name" value="MFS general substrate transporter"/>
    <property type="match status" value="1"/>
</dbReference>
<keyword evidence="2" id="KW-0813">Transport</keyword>
<dbReference type="Gene3D" id="1.20.1250.20">
    <property type="entry name" value="MFS general substrate transporter like domains"/>
    <property type="match status" value="1"/>
</dbReference>
<keyword evidence="13" id="KW-1185">Reference proteome</keyword>
<dbReference type="PANTHER" id="PTHR23513:SF9">
    <property type="entry name" value="ENTEROBACTIN EXPORTER ENTS"/>
    <property type="match status" value="1"/>
</dbReference>
<keyword evidence="3" id="KW-1003">Cell membrane</keyword>